<dbReference type="EMBL" id="BMMX01000005">
    <property type="protein sequence ID" value="GGK84480.1"/>
    <property type="molecule type" value="Genomic_DNA"/>
</dbReference>
<sequence length="274" mass="30213">MREIYCDESGYEGEKLIDTTTELFAHASVAVPDADAVLAELRARVRSPATQYKAGHLLRAKHHATLTWFLGPDGPMRGRGRVFLVDKAWLLALRTGELTGMPPAEVYARPPYHLAAANDVLRGKDRPGVVDEFVRVWDLPGCRERAELFRAWLRTDPVVNSVLDPLVPAIVAAVHHWSTVDGGGAVIVAHDRQIMLPPARVDRVRELCAGRLAGMRLRDAQHQPQIQVADMLAGTVRALATRMRAGRTGNSTADVIRPYVDETSILPATRKKSQ</sequence>
<dbReference type="AlphaFoldDB" id="A0A8J3FNI7"/>
<accession>A0A8J3FNI7</accession>
<dbReference type="Proteomes" id="UP000656042">
    <property type="component" value="Unassembled WGS sequence"/>
</dbReference>
<reference evidence="1" key="1">
    <citation type="journal article" date="2014" name="Int. J. Syst. Evol. Microbiol.">
        <title>Complete genome sequence of Corynebacterium casei LMG S-19264T (=DSM 44701T), isolated from a smear-ripened cheese.</title>
        <authorList>
            <consortium name="US DOE Joint Genome Institute (JGI-PGF)"/>
            <person name="Walter F."/>
            <person name="Albersmeier A."/>
            <person name="Kalinowski J."/>
            <person name="Ruckert C."/>
        </authorList>
    </citation>
    <scope>NUCLEOTIDE SEQUENCE</scope>
    <source>
        <strain evidence="1">CGMCC 4.7299</strain>
    </source>
</reference>
<organism evidence="1 2">
    <name type="scientific">Mangrovihabitans endophyticus</name>
    <dbReference type="NCBI Taxonomy" id="1751298"/>
    <lineage>
        <taxon>Bacteria</taxon>
        <taxon>Bacillati</taxon>
        <taxon>Actinomycetota</taxon>
        <taxon>Actinomycetes</taxon>
        <taxon>Micromonosporales</taxon>
        <taxon>Micromonosporaceae</taxon>
        <taxon>Mangrovihabitans</taxon>
    </lineage>
</organism>
<dbReference type="RefSeq" id="WP_189078698.1">
    <property type="nucleotide sequence ID" value="NZ_BMMX01000005.1"/>
</dbReference>
<keyword evidence="2" id="KW-1185">Reference proteome</keyword>
<evidence type="ECO:0008006" key="3">
    <source>
        <dbReference type="Google" id="ProtNLM"/>
    </source>
</evidence>
<gene>
    <name evidence="1" type="ORF">GCM10012284_18380</name>
</gene>
<evidence type="ECO:0000313" key="1">
    <source>
        <dbReference type="EMBL" id="GGK84480.1"/>
    </source>
</evidence>
<comment type="caution">
    <text evidence="1">The sequence shown here is derived from an EMBL/GenBank/DDBJ whole genome shotgun (WGS) entry which is preliminary data.</text>
</comment>
<protein>
    <recommendedName>
        <fullName evidence="3">DUF3800 domain-containing protein</fullName>
    </recommendedName>
</protein>
<reference evidence="1" key="2">
    <citation type="submission" date="2020-09" db="EMBL/GenBank/DDBJ databases">
        <authorList>
            <person name="Sun Q."/>
            <person name="Zhou Y."/>
        </authorList>
    </citation>
    <scope>NUCLEOTIDE SEQUENCE</scope>
    <source>
        <strain evidence="1">CGMCC 4.7299</strain>
    </source>
</reference>
<evidence type="ECO:0000313" key="2">
    <source>
        <dbReference type="Proteomes" id="UP000656042"/>
    </source>
</evidence>
<proteinExistence type="predicted"/>
<name>A0A8J3FNI7_9ACTN</name>